<sequence>MPRSSLGAFLSAASSSSMVSGGSAPSATFDARERHGSLSSDGYSPVSSPFSYGTWSSAPTTPELEVYAPVTSTSSFSLFPPSNNLEHVGAASVLLLSIEGTRVDSSLERGDPVASPSPTTPSLLRSGSGVEPSQGYFDAWVWITEILDKPEDKLIMRSPQEWYTGL</sequence>
<organism evidence="1 2">
    <name type="scientific">Trametes sanguinea</name>
    <dbReference type="NCBI Taxonomy" id="158606"/>
    <lineage>
        <taxon>Eukaryota</taxon>
        <taxon>Fungi</taxon>
        <taxon>Dikarya</taxon>
        <taxon>Basidiomycota</taxon>
        <taxon>Agaricomycotina</taxon>
        <taxon>Agaricomycetes</taxon>
        <taxon>Polyporales</taxon>
        <taxon>Polyporaceae</taxon>
        <taxon>Trametes</taxon>
    </lineage>
</organism>
<reference evidence="1" key="1">
    <citation type="submission" date="2022-08" db="EMBL/GenBank/DDBJ databases">
        <title>Genome Sequence of Pycnoporus sanguineus.</title>
        <authorList>
            <person name="Buettner E."/>
        </authorList>
    </citation>
    <scope>NUCLEOTIDE SEQUENCE</scope>
    <source>
        <strain evidence="1">CG-C14</strain>
    </source>
</reference>
<gene>
    <name evidence="1" type="ORF">NUW54_g13896</name>
</gene>
<comment type="caution">
    <text evidence="1">The sequence shown here is derived from an EMBL/GenBank/DDBJ whole genome shotgun (WGS) entry which is preliminary data.</text>
</comment>
<proteinExistence type="predicted"/>
<evidence type="ECO:0000313" key="1">
    <source>
        <dbReference type="EMBL" id="KAJ2966134.1"/>
    </source>
</evidence>
<dbReference type="EMBL" id="JANSHE010006760">
    <property type="protein sequence ID" value="KAJ2966134.1"/>
    <property type="molecule type" value="Genomic_DNA"/>
</dbReference>
<name>A0ACC1MH19_9APHY</name>
<keyword evidence="2" id="KW-1185">Reference proteome</keyword>
<protein>
    <submittedName>
        <fullName evidence="1">Uncharacterized protein</fullName>
    </submittedName>
</protein>
<evidence type="ECO:0000313" key="2">
    <source>
        <dbReference type="Proteomes" id="UP001144978"/>
    </source>
</evidence>
<dbReference type="Proteomes" id="UP001144978">
    <property type="component" value="Unassembled WGS sequence"/>
</dbReference>
<accession>A0ACC1MH19</accession>